<name>A0A2G8RKK1_9RHOB</name>
<comment type="similarity">
    <text evidence="1 3">Belongs to the peptidase S33 family.</text>
</comment>
<evidence type="ECO:0000256" key="2">
    <source>
        <dbReference type="ARBA" id="ARBA00022801"/>
    </source>
</evidence>
<evidence type="ECO:0000313" key="6">
    <source>
        <dbReference type="EMBL" id="PIL21608.1"/>
    </source>
</evidence>
<dbReference type="PRINTS" id="PR00793">
    <property type="entry name" value="PROAMNOPTASE"/>
</dbReference>
<keyword evidence="7" id="KW-1185">Reference proteome</keyword>
<feature type="active site" description="Proton donor" evidence="4">
    <location>
        <position position="274"/>
    </location>
</feature>
<dbReference type="InterPro" id="IPR029058">
    <property type="entry name" value="AB_hydrolase_fold"/>
</dbReference>
<organism evidence="6 7">
    <name type="scientific">Puniceibacterium antarcticum</name>
    <dbReference type="NCBI Taxonomy" id="1206336"/>
    <lineage>
        <taxon>Bacteria</taxon>
        <taxon>Pseudomonadati</taxon>
        <taxon>Pseudomonadota</taxon>
        <taxon>Alphaproteobacteria</taxon>
        <taxon>Rhodobacterales</taxon>
        <taxon>Paracoccaceae</taxon>
        <taxon>Puniceibacterium</taxon>
    </lineage>
</organism>
<gene>
    <name evidence="6" type="ORF">P775_03635</name>
</gene>
<feature type="active site" evidence="4">
    <location>
        <position position="247"/>
    </location>
</feature>
<dbReference type="InterPro" id="IPR002410">
    <property type="entry name" value="Peptidase_S33"/>
</dbReference>
<proteinExistence type="inferred from homology"/>
<accession>A0A2G8RKK1</accession>
<dbReference type="PRINTS" id="PR00111">
    <property type="entry name" value="ABHYDROLASE"/>
</dbReference>
<feature type="domain" description="AB hydrolase-1" evidence="5">
    <location>
        <begin position="29"/>
        <end position="280"/>
    </location>
</feature>
<feature type="active site" description="Nucleophile" evidence="4">
    <location>
        <position position="107"/>
    </location>
</feature>
<dbReference type="InterPro" id="IPR000073">
    <property type="entry name" value="AB_hydrolase_1"/>
</dbReference>
<dbReference type="OrthoDB" id="9796770at2"/>
<dbReference type="GO" id="GO:0006508">
    <property type="term" value="P:proteolysis"/>
    <property type="evidence" value="ECO:0007669"/>
    <property type="project" value="InterPro"/>
</dbReference>
<evidence type="ECO:0000259" key="5">
    <source>
        <dbReference type="Pfam" id="PF00561"/>
    </source>
</evidence>
<dbReference type="SUPFAM" id="SSF53474">
    <property type="entry name" value="alpha/beta-Hydrolases"/>
    <property type="match status" value="1"/>
</dbReference>
<dbReference type="GO" id="GO:0008233">
    <property type="term" value="F:peptidase activity"/>
    <property type="evidence" value="ECO:0007669"/>
    <property type="project" value="InterPro"/>
</dbReference>
<dbReference type="Proteomes" id="UP000231259">
    <property type="component" value="Unassembled WGS sequence"/>
</dbReference>
<dbReference type="InterPro" id="IPR050228">
    <property type="entry name" value="Carboxylesterase_BioH"/>
</dbReference>
<dbReference type="InterPro" id="IPR005945">
    <property type="entry name" value="Pro_imino_pep"/>
</dbReference>
<keyword evidence="2 3" id="KW-0378">Hydrolase</keyword>
<evidence type="ECO:0000256" key="1">
    <source>
        <dbReference type="ARBA" id="ARBA00010088"/>
    </source>
</evidence>
<dbReference type="PANTHER" id="PTHR43194:SF2">
    <property type="entry name" value="PEROXISOMAL MEMBRANE PROTEIN LPX1"/>
    <property type="match status" value="1"/>
</dbReference>
<dbReference type="Gene3D" id="3.40.50.1820">
    <property type="entry name" value="alpha/beta hydrolase"/>
    <property type="match status" value="1"/>
</dbReference>
<dbReference type="Pfam" id="PF00561">
    <property type="entry name" value="Abhydrolase_1"/>
    <property type="match status" value="1"/>
</dbReference>
<protein>
    <recommendedName>
        <fullName evidence="5">AB hydrolase-1 domain-containing protein</fullName>
    </recommendedName>
</protein>
<dbReference type="PANTHER" id="PTHR43194">
    <property type="entry name" value="HYDROLASE ALPHA/BETA FOLD FAMILY"/>
    <property type="match status" value="1"/>
</dbReference>
<reference evidence="6 7" key="1">
    <citation type="submission" date="2013-09" db="EMBL/GenBank/DDBJ databases">
        <title>Genome sequencing of Phaeobacter antarcticus sp. nov. SM1211.</title>
        <authorList>
            <person name="Zhang X.-Y."/>
            <person name="Liu C."/>
            <person name="Chen X.-L."/>
            <person name="Xie B.-B."/>
            <person name="Qin Q.-L."/>
            <person name="Rong J.-C."/>
            <person name="Zhang Y.-Z."/>
        </authorList>
    </citation>
    <scope>NUCLEOTIDE SEQUENCE [LARGE SCALE GENOMIC DNA]</scope>
    <source>
        <strain evidence="6 7">SM1211</strain>
    </source>
</reference>
<sequence>MTTHEGFAPFRSWKTWYRVTGELTSDKTPLIVAHGGPGCTHDYVDSFKALAQDGRAVIHYDQLGNGKSTHLPEKGADFWTVDLFLEELENLIAHLKLDAGYDLLGQSWGGMLGAEFAIRQPVGLRALIIADSPASMEIWADEANRLLADLPQNVQQTLRAHEEAGTTDSAAYKEASKVFSTRHICRLQPLPDDVQRTNDAVESDPTVYHTMIGPSEFHIRGTLKTWSVIDRLTAIEVPTLLISGAYDEATPATMQPFQDLIPNVRWHVFPNSSHMPHLEEFEDCMRVLGDFLAQCDASSPQPDVARA</sequence>
<comment type="caution">
    <text evidence="6">The sequence shown here is derived from an EMBL/GenBank/DDBJ whole genome shotgun (WGS) entry which is preliminary data.</text>
</comment>
<dbReference type="EMBL" id="AWWI01000029">
    <property type="protein sequence ID" value="PIL21608.1"/>
    <property type="molecule type" value="Genomic_DNA"/>
</dbReference>
<dbReference type="NCBIfam" id="TIGR01250">
    <property type="entry name" value="pro_imino_pep_2"/>
    <property type="match status" value="1"/>
</dbReference>
<evidence type="ECO:0000313" key="7">
    <source>
        <dbReference type="Proteomes" id="UP000231259"/>
    </source>
</evidence>
<dbReference type="AlphaFoldDB" id="A0A2G8RKK1"/>
<dbReference type="PIRSF" id="PIRSF005539">
    <property type="entry name" value="Pept_S33_TRI_F1"/>
    <property type="match status" value="1"/>
</dbReference>
<evidence type="ECO:0000256" key="3">
    <source>
        <dbReference type="PIRNR" id="PIRNR005539"/>
    </source>
</evidence>
<dbReference type="RefSeq" id="WP_099909658.1">
    <property type="nucleotide sequence ID" value="NZ_AWWI01000029.1"/>
</dbReference>
<evidence type="ECO:0000256" key="4">
    <source>
        <dbReference type="PIRSR" id="PIRSR005539-1"/>
    </source>
</evidence>